<dbReference type="Pfam" id="PF03401">
    <property type="entry name" value="TctC"/>
    <property type="match status" value="1"/>
</dbReference>
<dbReference type="InterPro" id="IPR042100">
    <property type="entry name" value="Bug_dom1"/>
</dbReference>
<dbReference type="PANTHER" id="PTHR42928:SF5">
    <property type="entry name" value="BLR1237 PROTEIN"/>
    <property type="match status" value="1"/>
</dbReference>
<organism evidence="3 4">
    <name type="scientific">Variovorax defluvii</name>
    <dbReference type="NCBI Taxonomy" id="913761"/>
    <lineage>
        <taxon>Bacteria</taxon>
        <taxon>Pseudomonadati</taxon>
        <taxon>Pseudomonadota</taxon>
        <taxon>Betaproteobacteria</taxon>
        <taxon>Burkholderiales</taxon>
        <taxon>Comamonadaceae</taxon>
        <taxon>Variovorax</taxon>
    </lineage>
</organism>
<dbReference type="PIRSF" id="PIRSF017082">
    <property type="entry name" value="YflP"/>
    <property type="match status" value="1"/>
</dbReference>
<reference evidence="4" key="1">
    <citation type="journal article" date="2019" name="Int. J. Syst. Evol. Microbiol.">
        <title>The Global Catalogue of Microorganisms (GCM) 10K type strain sequencing project: providing services to taxonomists for standard genome sequencing and annotation.</title>
        <authorList>
            <consortium name="The Broad Institute Genomics Platform"/>
            <consortium name="The Broad Institute Genome Sequencing Center for Infectious Disease"/>
            <person name="Wu L."/>
            <person name="Ma J."/>
        </authorList>
    </citation>
    <scope>NUCLEOTIDE SEQUENCE [LARGE SCALE GENOMIC DNA]</scope>
    <source>
        <strain evidence="4">JCM 17804</strain>
    </source>
</reference>
<dbReference type="RefSeq" id="WP_345536013.1">
    <property type="nucleotide sequence ID" value="NZ_BAABGJ010000008.1"/>
</dbReference>
<comment type="caution">
    <text evidence="3">The sequence shown here is derived from an EMBL/GenBank/DDBJ whole genome shotgun (WGS) entry which is preliminary data.</text>
</comment>
<feature type="signal peptide" evidence="2">
    <location>
        <begin position="1"/>
        <end position="35"/>
    </location>
</feature>
<name>A0ABP8H186_9BURK</name>
<evidence type="ECO:0000313" key="4">
    <source>
        <dbReference type="Proteomes" id="UP001500975"/>
    </source>
</evidence>
<proteinExistence type="inferred from homology"/>
<dbReference type="Gene3D" id="3.40.190.150">
    <property type="entry name" value="Bordetella uptake gene, domain 1"/>
    <property type="match status" value="1"/>
</dbReference>
<dbReference type="InterPro" id="IPR005064">
    <property type="entry name" value="BUG"/>
</dbReference>
<comment type="similarity">
    <text evidence="1">Belongs to the UPF0065 (bug) family.</text>
</comment>
<dbReference type="SUPFAM" id="SSF53850">
    <property type="entry name" value="Periplasmic binding protein-like II"/>
    <property type="match status" value="1"/>
</dbReference>
<dbReference type="EMBL" id="BAABGJ010000008">
    <property type="protein sequence ID" value="GAA4332894.1"/>
    <property type="molecule type" value="Genomic_DNA"/>
</dbReference>
<protein>
    <submittedName>
        <fullName evidence="3">Tripartite tricarboxylate transporter substrate binding protein</fullName>
    </submittedName>
</protein>
<keyword evidence="4" id="KW-1185">Reference proteome</keyword>
<dbReference type="PANTHER" id="PTHR42928">
    <property type="entry name" value="TRICARBOXYLATE-BINDING PROTEIN"/>
    <property type="match status" value="1"/>
</dbReference>
<dbReference type="CDD" id="cd13578">
    <property type="entry name" value="PBP2_Bug27"/>
    <property type="match status" value="1"/>
</dbReference>
<evidence type="ECO:0000256" key="2">
    <source>
        <dbReference type="SAM" id="SignalP"/>
    </source>
</evidence>
<keyword evidence="2" id="KW-0732">Signal</keyword>
<feature type="chain" id="PRO_5045825267" evidence="2">
    <location>
        <begin position="36"/>
        <end position="332"/>
    </location>
</feature>
<gene>
    <name evidence="3" type="ORF">GCM10023165_07720</name>
</gene>
<evidence type="ECO:0000313" key="3">
    <source>
        <dbReference type="EMBL" id="GAA4332894.1"/>
    </source>
</evidence>
<accession>A0ABP8H186</accession>
<dbReference type="Gene3D" id="3.40.190.10">
    <property type="entry name" value="Periplasmic binding protein-like II"/>
    <property type="match status" value="1"/>
</dbReference>
<sequence>MNHRTNLCTKLCISRRGLLGLGACAFAATALPSFAQSDKPVRIVLPISAGSGVDTIARAAAPTLGKTLGQPVVIENLPGAGGITGASAVAKAAPDGFTLGLFSNNHVINPAVYKKMPFDAIADFTPISVIGATPLVLVAGKGMPAKNVKELVALLKARPDDYNYASSGNGTIIHLAGELFLEQAAVKARHIPYKGTGPMVTDLIAGQVQFGVVALPAIQQHIKSGAVTAIGLCGARRSPAAPDIPTIAEQGLPDYEVEGWFAVVGPAKMQAAEVARIHDAFVKAFQSPEVAEAMGKQGNVIRPTSPEEAAKFFRSEAGRYAALARKANVTLD</sequence>
<evidence type="ECO:0000256" key="1">
    <source>
        <dbReference type="ARBA" id="ARBA00006987"/>
    </source>
</evidence>
<dbReference type="Proteomes" id="UP001500975">
    <property type="component" value="Unassembled WGS sequence"/>
</dbReference>